<organism evidence="3 4">
    <name type="scientific">Olpidium bornovanus</name>
    <dbReference type="NCBI Taxonomy" id="278681"/>
    <lineage>
        <taxon>Eukaryota</taxon>
        <taxon>Fungi</taxon>
        <taxon>Fungi incertae sedis</taxon>
        <taxon>Olpidiomycota</taxon>
        <taxon>Olpidiomycotina</taxon>
        <taxon>Olpidiomycetes</taxon>
        <taxon>Olpidiales</taxon>
        <taxon>Olpidiaceae</taxon>
        <taxon>Olpidium</taxon>
    </lineage>
</organism>
<feature type="domain" description="Zuotin-like zuotin homology" evidence="2">
    <location>
        <begin position="110"/>
        <end position="168"/>
    </location>
</feature>
<dbReference type="AlphaFoldDB" id="A0A8H7ZMI2"/>
<feature type="region of interest" description="Disordered" evidence="1">
    <location>
        <begin position="145"/>
        <end position="176"/>
    </location>
</feature>
<dbReference type="Pfam" id="PF21884">
    <property type="entry name" value="ZUO1-like_ZHD"/>
    <property type="match status" value="1"/>
</dbReference>
<dbReference type="OrthoDB" id="5894at2759"/>
<dbReference type="InterPro" id="IPR054076">
    <property type="entry name" value="ZUO1-like_ZHD"/>
</dbReference>
<dbReference type="PANTHER" id="PTHR44029:SF1">
    <property type="entry name" value="DNAJ HOMOLOG SUBFAMILY C MEMBER 21"/>
    <property type="match status" value="1"/>
</dbReference>
<proteinExistence type="predicted"/>
<gene>
    <name evidence="3" type="ORF">BJ554DRAFT_4232</name>
</gene>
<dbReference type="GO" id="GO:0005737">
    <property type="term" value="C:cytoplasm"/>
    <property type="evidence" value="ECO:0007669"/>
    <property type="project" value="TreeGrafter"/>
</dbReference>
<evidence type="ECO:0000313" key="3">
    <source>
        <dbReference type="EMBL" id="KAG5456119.1"/>
    </source>
</evidence>
<name>A0A8H7ZMI2_9FUNG</name>
<evidence type="ECO:0000259" key="2">
    <source>
        <dbReference type="Pfam" id="PF21884"/>
    </source>
</evidence>
<dbReference type="InterPro" id="IPR051964">
    <property type="entry name" value="Chaperone_stress_response"/>
</dbReference>
<keyword evidence="4" id="KW-1185">Reference proteome</keyword>
<dbReference type="EMBL" id="JAEFCI010012254">
    <property type="protein sequence ID" value="KAG5456119.1"/>
    <property type="molecule type" value="Genomic_DNA"/>
</dbReference>
<feature type="compositionally biased region" description="Basic and acidic residues" evidence="1">
    <location>
        <begin position="145"/>
        <end position="168"/>
    </location>
</feature>
<dbReference type="Proteomes" id="UP000673691">
    <property type="component" value="Unassembled WGS sequence"/>
</dbReference>
<protein>
    <recommendedName>
        <fullName evidence="2">Zuotin-like zuotin homology domain-containing protein</fullName>
    </recommendedName>
</protein>
<sequence length="176" mass="19702">MPRLQTDDPSAGGAATTCYEAEGTTVDCLMKYFSASCYQGYGDDRGSFYTVYRELFARLSAEEDAAAAVDQVYGDDADDGGSGLPDPALKVPFGDGSVPFVPSYAADSPSSLKAFYVAWEHLATKKSFRWRDKWRLSEAPDRRYRRAMEKENKKARSDAKKEYNDTVRVRRQRISS</sequence>
<evidence type="ECO:0000313" key="4">
    <source>
        <dbReference type="Proteomes" id="UP000673691"/>
    </source>
</evidence>
<dbReference type="PANTHER" id="PTHR44029">
    <property type="entry name" value="DNAJ HOMOLOG SUBFAMILY C MEMBER 21"/>
    <property type="match status" value="1"/>
</dbReference>
<reference evidence="3 4" key="1">
    <citation type="journal article" name="Sci. Rep.">
        <title>Genome-scale phylogenetic analyses confirm Olpidium as the closest living zoosporic fungus to the non-flagellated, terrestrial fungi.</title>
        <authorList>
            <person name="Chang Y."/>
            <person name="Rochon D."/>
            <person name="Sekimoto S."/>
            <person name="Wang Y."/>
            <person name="Chovatia M."/>
            <person name="Sandor L."/>
            <person name="Salamov A."/>
            <person name="Grigoriev I.V."/>
            <person name="Stajich J.E."/>
            <person name="Spatafora J.W."/>
        </authorList>
    </citation>
    <scope>NUCLEOTIDE SEQUENCE [LARGE SCALE GENOMIC DNA]</scope>
    <source>
        <strain evidence="3">S191</strain>
    </source>
</reference>
<evidence type="ECO:0000256" key="1">
    <source>
        <dbReference type="SAM" id="MobiDB-lite"/>
    </source>
</evidence>
<comment type="caution">
    <text evidence="3">The sequence shown here is derived from an EMBL/GenBank/DDBJ whole genome shotgun (WGS) entry which is preliminary data.</text>
</comment>
<accession>A0A8H7ZMI2</accession>